<evidence type="ECO:0000313" key="2">
    <source>
        <dbReference type="EMBL" id="MDC2888808.1"/>
    </source>
</evidence>
<accession>A0ABT5FD81</accession>
<dbReference type="RefSeq" id="WP_272180379.1">
    <property type="nucleotide sequence ID" value="NZ_JAQOMS010000002.1"/>
</dbReference>
<dbReference type="SUPFAM" id="SSF49384">
    <property type="entry name" value="Carbohydrate-binding domain"/>
    <property type="match status" value="1"/>
</dbReference>
<protein>
    <recommendedName>
        <fullName evidence="4">Cohesin domain-containing protein</fullName>
    </recommendedName>
</protein>
<evidence type="ECO:0000256" key="1">
    <source>
        <dbReference type="SAM" id="SignalP"/>
    </source>
</evidence>
<gene>
    <name evidence="2" type="ORF">PN838_08500</name>
</gene>
<feature type="signal peptide" evidence="1">
    <location>
        <begin position="1"/>
        <end position="31"/>
    </location>
</feature>
<dbReference type="Proteomes" id="UP001528411">
    <property type="component" value="Unassembled WGS sequence"/>
</dbReference>
<keyword evidence="3" id="KW-1185">Reference proteome</keyword>
<proteinExistence type="predicted"/>
<reference evidence="2 3" key="1">
    <citation type="submission" date="2023-01" db="EMBL/GenBank/DDBJ databases">
        <title>Psychrosphaera sp. nov., isolated from marine algae.</title>
        <authorList>
            <person name="Bayburt H."/>
            <person name="Choi B.J."/>
            <person name="Kim J.M."/>
            <person name="Choi D.G."/>
            <person name="Jeon C.O."/>
        </authorList>
    </citation>
    <scope>NUCLEOTIDE SEQUENCE [LARGE SCALE GENOMIC DNA]</scope>
    <source>
        <strain evidence="2 3">G1-22</strain>
    </source>
</reference>
<name>A0ABT5FD81_9GAMM</name>
<organism evidence="2 3">
    <name type="scientific">Psychrosphaera algicola</name>
    <dbReference type="NCBI Taxonomy" id="3023714"/>
    <lineage>
        <taxon>Bacteria</taxon>
        <taxon>Pseudomonadati</taxon>
        <taxon>Pseudomonadota</taxon>
        <taxon>Gammaproteobacteria</taxon>
        <taxon>Alteromonadales</taxon>
        <taxon>Pseudoalteromonadaceae</taxon>
        <taxon>Psychrosphaera</taxon>
    </lineage>
</organism>
<evidence type="ECO:0008006" key="4">
    <source>
        <dbReference type="Google" id="ProtNLM"/>
    </source>
</evidence>
<evidence type="ECO:0000313" key="3">
    <source>
        <dbReference type="Proteomes" id="UP001528411"/>
    </source>
</evidence>
<comment type="caution">
    <text evidence="2">The sequence shown here is derived from an EMBL/GenBank/DDBJ whole genome shotgun (WGS) entry which is preliminary data.</text>
</comment>
<keyword evidence="1" id="KW-0732">Signal</keyword>
<dbReference type="InterPro" id="IPR008965">
    <property type="entry name" value="CBM2/CBM3_carb-bd_dom_sf"/>
</dbReference>
<feature type="chain" id="PRO_5045564755" description="Cohesin domain-containing protein" evidence="1">
    <location>
        <begin position="32"/>
        <end position="196"/>
    </location>
</feature>
<sequence>MTHTTLVGSRLKQACCRFIIICMSLIPAAQASVTLDVLSDDIQVGDYFLVNVILENTEHKSISSFAFDYNDAALQQLEFTGDELTEPRFSRIEEYATVDNLVISPERVNEQNTLLATLKFYAHSTGKVTLSLLGNDGELSGVFFTDLTYESIDANVSLVVNDKVESLPDTDNSSGGSLTGLLILCLFGVRIVRARY</sequence>
<dbReference type="EMBL" id="JAQOMS010000002">
    <property type="protein sequence ID" value="MDC2888808.1"/>
    <property type="molecule type" value="Genomic_DNA"/>
</dbReference>